<accession>A0A553QUZ6</accession>
<dbReference type="InterPro" id="IPR050504">
    <property type="entry name" value="IgSF_BTN/MOG"/>
</dbReference>
<evidence type="ECO:0000313" key="9">
    <source>
        <dbReference type="EMBL" id="TRY93757.1"/>
    </source>
</evidence>
<dbReference type="InterPro" id="IPR003599">
    <property type="entry name" value="Ig_sub"/>
</dbReference>
<organism evidence="9 10">
    <name type="scientific">Danionella cerebrum</name>
    <dbReference type="NCBI Taxonomy" id="2873325"/>
    <lineage>
        <taxon>Eukaryota</taxon>
        <taxon>Metazoa</taxon>
        <taxon>Chordata</taxon>
        <taxon>Craniata</taxon>
        <taxon>Vertebrata</taxon>
        <taxon>Euteleostomi</taxon>
        <taxon>Actinopterygii</taxon>
        <taxon>Neopterygii</taxon>
        <taxon>Teleostei</taxon>
        <taxon>Ostariophysi</taxon>
        <taxon>Cypriniformes</taxon>
        <taxon>Danionidae</taxon>
        <taxon>Danioninae</taxon>
        <taxon>Danionella</taxon>
    </lineage>
</organism>
<comment type="subcellular location">
    <subcellularLocation>
        <location evidence="1">Membrane</location>
    </subcellularLocation>
</comment>
<keyword evidence="6" id="KW-0393">Immunoglobulin domain</keyword>
<dbReference type="Pfam" id="PF07686">
    <property type="entry name" value="V-set"/>
    <property type="match status" value="1"/>
</dbReference>
<dbReference type="STRING" id="623744.A0A553QUZ6"/>
<evidence type="ECO:0000256" key="1">
    <source>
        <dbReference type="ARBA" id="ARBA00004370"/>
    </source>
</evidence>
<dbReference type="InterPro" id="IPR053896">
    <property type="entry name" value="BTN3A2-like_Ig-C"/>
</dbReference>
<evidence type="ECO:0000256" key="6">
    <source>
        <dbReference type="ARBA" id="ARBA00023319"/>
    </source>
</evidence>
<dbReference type="GO" id="GO:1903037">
    <property type="term" value="P:regulation of leukocyte cell-cell adhesion"/>
    <property type="evidence" value="ECO:0007669"/>
    <property type="project" value="UniProtKB-ARBA"/>
</dbReference>
<dbReference type="SMART" id="SM00406">
    <property type="entry name" value="IGv"/>
    <property type="match status" value="1"/>
</dbReference>
<dbReference type="GO" id="GO:0009897">
    <property type="term" value="C:external side of plasma membrane"/>
    <property type="evidence" value="ECO:0007669"/>
    <property type="project" value="TreeGrafter"/>
</dbReference>
<dbReference type="SUPFAM" id="SSF48726">
    <property type="entry name" value="Immunoglobulin"/>
    <property type="match status" value="2"/>
</dbReference>
<reference evidence="9 10" key="1">
    <citation type="journal article" date="2019" name="Sci. Data">
        <title>Hybrid genome assembly and annotation of Danionella translucida.</title>
        <authorList>
            <person name="Kadobianskyi M."/>
            <person name="Schulze L."/>
            <person name="Schuelke M."/>
            <person name="Judkewitz B."/>
        </authorList>
    </citation>
    <scope>NUCLEOTIDE SEQUENCE [LARGE SCALE GENOMIC DNA]</scope>
    <source>
        <strain evidence="9 10">Bolton</strain>
    </source>
</reference>
<sequence>MASIGQIIFGSMICLIVVISGILIFILAVAFSASKGNVESTTPSLLGDLEDDVVLDCRFIASSSSGQMSDVSVTWLKDALSGVVYEYKNKAPQLQQQNPQFKNRAQLFPEVLSTGNVSLLLRNVKLEDDGVYHCAVDAAQVKGTASIDFRVAAYSAPTFTAANGSLCAKAKRWFPQPEVLWFNENGQILNSSTSFINKNAGIVQVTSVLQEQLQQNFSYTCKIQNALVTGISEATVTANNVTQKTYFEFSDASANMPSPGLVLTFLFSLSALQ</sequence>
<dbReference type="InterPro" id="IPR036179">
    <property type="entry name" value="Ig-like_dom_sf"/>
</dbReference>
<dbReference type="SMART" id="SM00409">
    <property type="entry name" value="IG"/>
    <property type="match status" value="1"/>
</dbReference>
<evidence type="ECO:0000256" key="2">
    <source>
        <dbReference type="ARBA" id="ARBA00022729"/>
    </source>
</evidence>
<evidence type="ECO:0000256" key="4">
    <source>
        <dbReference type="ARBA" id="ARBA00023157"/>
    </source>
</evidence>
<keyword evidence="10" id="KW-1185">Reference proteome</keyword>
<dbReference type="InterPro" id="IPR007110">
    <property type="entry name" value="Ig-like_dom"/>
</dbReference>
<keyword evidence="2" id="KW-0732">Signal</keyword>
<dbReference type="InterPro" id="IPR013106">
    <property type="entry name" value="Ig_V-set"/>
</dbReference>
<keyword evidence="7" id="KW-1133">Transmembrane helix</keyword>
<dbReference type="PANTHER" id="PTHR24100">
    <property type="entry name" value="BUTYROPHILIN"/>
    <property type="match status" value="1"/>
</dbReference>
<dbReference type="GO" id="GO:0005102">
    <property type="term" value="F:signaling receptor binding"/>
    <property type="evidence" value="ECO:0007669"/>
    <property type="project" value="TreeGrafter"/>
</dbReference>
<protein>
    <recommendedName>
        <fullName evidence="8">Ig-like domain-containing protein</fullName>
    </recommendedName>
</protein>
<dbReference type="Gene3D" id="2.60.40.10">
    <property type="entry name" value="Immunoglobulins"/>
    <property type="match status" value="2"/>
</dbReference>
<proteinExistence type="predicted"/>
<dbReference type="FunFam" id="2.60.40.10:FF:000142">
    <property type="entry name" value="V-set domain-containing T-cell activation inhibitor 1"/>
    <property type="match status" value="1"/>
</dbReference>
<evidence type="ECO:0000256" key="5">
    <source>
        <dbReference type="ARBA" id="ARBA00023180"/>
    </source>
</evidence>
<feature type="domain" description="Ig-like" evidence="8">
    <location>
        <begin position="51"/>
        <end position="148"/>
    </location>
</feature>
<comment type="caution">
    <text evidence="9">The sequence shown here is derived from an EMBL/GenBank/DDBJ whole genome shotgun (WGS) entry which is preliminary data.</text>
</comment>
<gene>
    <name evidence="9" type="ORF">DNTS_023452</name>
</gene>
<dbReference type="InterPro" id="IPR013783">
    <property type="entry name" value="Ig-like_fold"/>
</dbReference>
<evidence type="ECO:0000313" key="10">
    <source>
        <dbReference type="Proteomes" id="UP000316079"/>
    </source>
</evidence>
<dbReference type="Proteomes" id="UP000316079">
    <property type="component" value="Unassembled WGS sequence"/>
</dbReference>
<keyword evidence="4" id="KW-1015">Disulfide bond</keyword>
<dbReference type="GO" id="GO:0050852">
    <property type="term" value="P:T cell receptor signaling pathway"/>
    <property type="evidence" value="ECO:0007669"/>
    <property type="project" value="TreeGrafter"/>
</dbReference>
<dbReference type="EMBL" id="SRMA01025500">
    <property type="protein sequence ID" value="TRY93757.1"/>
    <property type="molecule type" value="Genomic_DNA"/>
</dbReference>
<dbReference type="PROSITE" id="PS50835">
    <property type="entry name" value="IG_LIKE"/>
    <property type="match status" value="2"/>
</dbReference>
<keyword evidence="7" id="KW-0812">Transmembrane</keyword>
<keyword evidence="5" id="KW-0325">Glycoprotein</keyword>
<feature type="domain" description="Ig-like" evidence="8">
    <location>
        <begin position="167"/>
        <end position="237"/>
    </location>
</feature>
<evidence type="ECO:0000256" key="7">
    <source>
        <dbReference type="SAM" id="Phobius"/>
    </source>
</evidence>
<dbReference type="Pfam" id="PF22705">
    <property type="entry name" value="C2-set_3"/>
    <property type="match status" value="1"/>
</dbReference>
<evidence type="ECO:0000256" key="3">
    <source>
        <dbReference type="ARBA" id="ARBA00023136"/>
    </source>
</evidence>
<feature type="transmembrane region" description="Helical" evidence="7">
    <location>
        <begin position="7"/>
        <end position="31"/>
    </location>
</feature>
<evidence type="ECO:0000259" key="8">
    <source>
        <dbReference type="PROSITE" id="PS50835"/>
    </source>
</evidence>
<dbReference type="GO" id="GO:0050863">
    <property type="term" value="P:regulation of T cell activation"/>
    <property type="evidence" value="ECO:0007669"/>
    <property type="project" value="UniProtKB-ARBA"/>
</dbReference>
<dbReference type="GO" id="GO:0001817">
    <property type="term" value="P:regulation of cytokine production"/>
    <property type="evidence" value="ECO:0007669"/>
    <property type="project" value="TreeGrafter"/>
</dbReference>
<dbReference type="AlphaFoldDB" id="A0A553QUZ6"/>
<keyword evidence="3 7" id="KW-0472">Membrane</keyword>
<dbReference type="OrthoDB" id="8901134at2759"/>
<name>A0A553QUZ6_9TELE</name>
<dbReference type="PANTHER" id="PTHR24100:SF0">
    <property type="entry name" value="V-SET DOMAIN-CONTAINING T-CELL ACTIVATION INHIBITOR 1"/>
    <property type="match status" value="1"/>
</dbReference>